<evidence type="ECO:0000259" key="2">
    <source>
        <dbReference type="PROSITE" id="PS51297"/>
    </source>
</evidence>
<protein>
    <recommendedName>
        <fullName evidence="2">K-box domain-containing protein</fullName>
    </recommendedName>
</protein>
<organism evidence="3 4">
    <name type="scientific">Punica granatum</name>
    <name type="common">Pomegranate</name>
    <dbReference type="NCBI Taxonomy" id="22663"/>
    <lineage>
        <taxon>Eukaryota</taxon>
        <taxon>Viridiplantae</taxon>
        <taxon>Streptophyta</taxon>
        <taxon>Embryophyta</taxon>
        <taxon>Tracheophyta</taxon>
        <taxon>Spermatophyta</taxon>
        <taxon>Magnoliopsida</taxon>
        <taxon>eudicotyledons</taxon>
        <taxon>Gunneridae</taxon>
        <taxon>Pentapetalae</taxon>
        <taxon>rosids</taxon>
        <taxon>malvids</taxon>
        <taxon>Myrtales</taxon>
        <taxon>Lythraceae</taxon>
        <taxon>Punica</taxon>
    </lineage>
</organism>
<dbReference type="Proteomes" id="UP000197138">
    <property type="component" value="Unassembled WGS sequence"/>
</dbReference>
<dbReference type="InterPro" id="IPR002487">
    <property type="entry name" value="TF_Kbox"/>
</dbReference>
<comment type="caution">
    <text evidence="3">The sequence shown here is derived from an EMBL/GenBank/DDBJ whole genome shotgun (WGS) entry which is preliminary data.</text>
</comment>
<dbReference type="PROSITE" id="PS51297">
    <property type="entry name" value="K_BOX"/>
    <property type="match status" value="1"/>
</dbReference>
<reference evidence="4" key="1">
    <citation type="journal article" date="2017" name="Plant J.">
        <title>The pomegranate (Punica granatum L.) genome and the genomics of punicalagin biosynthesis.</title>
        <authorList>
            <person name="Qin G."/>
            <person name="Xu C."/>
            <person name="Ming R."/>
            <person name="Tang H."/>
            <person name="Guyot R."/>
            <person name="Kramer E.M."/>
            <person name="Hu Y."/>
            <person name="Yi X."/>
            <person name="Qi Y."/>
            <person name="Xu X."/>
            <person name="Gao Z."/>
            <person name="Pan H."/>
            <person name="Jian J."/>
            <person name="Tian Y."/>
            <person name="Yue Z."/>
            <person name="Xu Y."/>
        </authorList>
    </citation>
    <scope>NUCLEOTIDE SEQUENCE [LARGE SCALE GENOMIC DNA]</scope>
    <source>
        <strain evidence="4">cv. Dabenzi</strain>
    </source>
</reference>
<sequence>MEAASLRQNLQHLHESYRHYMGQELSGLTAKELKSLENQLETSIKNIRLRKDQILNEEIKELNRKVLLPLRSFAALRSRSESELLCFLLLLHLFLRSNSMKLRAFSAALSPPAAAAQARRSFRSDAALEAIARASGDRVPNVALYNYPSFSGAFSALFARLFHDRLGLPCLILPFSSVEPLRVEDLYTEGIERCYLLDLLGPREFLATLAQRSSCKIIAFDHRKCMLSRVPPRKAYPENVSIYINTEKSSSFSVYEYFSAKLMEAQSPNDGAVASLFEPKDRDRVETVLKYIEDGDLRRWSLTDIRAFNIGSSEWRSKLNCVTNPYMYEQLLEISFSDLIAKGSSYISSRKNAAAKFLDKVFKGVRADGSSDLSDEIGKQLSLKSAASGLRLLMRNNLKMCLRSIDDTTDTSEVAKAYGGGGTPRSSSFIIKMDEYNCWLSGN</sequence>
<dbReference type="Pfam" id="PF01486">
    <property type="entry name" value="K-box"/>
    <property type="match status" value="1"/>
</dbReference>
<dbReference type="GO" id="GO:0003700">
    <property type="term" value="F:DNA-binding transcription factor activity"/>
    <property type="evidence" value="ECO:0007669"/>
    <property type="project" value="InterPro"/>
</dbReference>
<keyword evidence="1" id="KW-0175">Coiled coil</keyword>
<evidence type="ECO:0000256" key="1">
    <source>
        <dbReference type="SAM" id="Coils"/>
    </source>
</evidence>
<dbReference type="EMBL" id="MTKT01005898">
    <property type="protein sequence ID" value="OWM63676.1"/>
    <property type="molecule type" value="Genomic_DNA"/>
</dbReference>
<evidence type="ECO:0000313" key="4">
    <source>
        <dbReference type="Proteomes" id="UP000197138"/>
    </source>
</evidence>
<dbReference type="AlphaFoldDB" id="A0A218VTH8"/>
<name>A0A218VTH8_PUNGR</name>
<dbReference type="PANTHER" id="PTHR46922">
    <property type="entry name" value="DHHA1 DOMAIN PROTEIN"/>
    <property type="match status" value="1"/>
</dbReference>
<dbReference type="PANTHER" id="PTHR46922:SF3">
    <property type="entry name" value="HEAT SHOCK PROTEIN"/>
    <property type="match status" value="1"/>
</dbReference>
<gene>
    <name evidence="3" type="ORF">CDL15_Pgr008219</name>
</gene>
<evidence type="ECO:0000313" key="3">
    <source>
        <dbReference type="EMBL" id="OWM63676.1"/>
    </source>
</evidence>
<accession>A0A218VTH8</accession>
<proteinExistence type="predicted"/>
<feature type="domain" description="K-box" evidence="2">
    <location>
        <begin position="1"/>
        <end position="108"/>
    </location>
</feature>
<dbReference type="GO" id="GO:0005634">
    <property type="term" value="C:nucleus"/>
    <property type="evidence" value="ECO:0007669"/>
    <property type="project" value="InterPro"/>
</dbReference>
<feature type="coiled-coil region" evidence="1">
    <location>
        <begin position="30"/>
        <end position="57"/>
    </location>
</feature>